<dbReference type="Proteomes" id="UP000186583">
    <property type="component" value="Unassembled WGS sequence"/>
</dbReference>
<proteinExistence type="predicted"/>
<dbReference type="EMBL" id="MPGH01000060">
    <property type="protein sequence ID" value="OLN91946.1"/>
    <property type="molecule type" value="Genomic_DNA"/>
</dbReference>
<feature type="compositionally biased region" description="Basic residues" evidence="1">
    <location>
        <begin position="684"/>
        <end position="707"/>
    </location>
</feature>
<comment type="caution">
    <text evidence="2">The sequence shown here is derived from an EMBL/GenBank/DDBJ whole genome shotgun (WGS) entry which is preliminary data.</text>
</comment>
<feature type="compositionally biased region" description="Pro residues" evidence="1">
    <location>
        <begin position="67"/>
        <end position="76"/>
    </location>
</feature>
<feature type="region of interest" description="Disordered" evidence="1">
    <location>
        <begin position="63"/>
        <end position="87"/>
    </location>
</feature>
<protein>
    <submittedName>
        <fullName evidence="2">Genetic interactor of prohibitins 3, mitochondrial</fullName>
    </submittedName>
</protein>
<evidence type="ECO:0000313" key="2">
    <source>
        <dbReference type="EMBL" id="OLN91946.1"/>
    </source>
</evidence>
<dbReference type="CDD" id="cd01855">
    <property type="entry name" value="YqeH"/>
    <property type="match status" value="1"/>
</dbReference>
<gene>
    <name evidence="2" type="ORF">CCHL11_01534</name>
</gene>
<dbReference type="OrthoDB" id="1696305at2759"/>
<dbReference type="SUPFAM" id="SSF52540">
    <property type="entry name" value="P-loop containing nucleoside triphosphate hydrolases"/>
    <property type="match status" value="1"/>
</dbReference>
<organism evidence="2 3">
    <name type="scientific">Colletotrichum chlorophyti</name>
    <dbReference type="NCBI Taxonomy" id="708187"/>
    <lineage>
        <taxon>Eukaryota</taxon>
        <taxon>Fungi</taxon>
        <taxon>Dikarya</taxon>
        <taxon>Ascomycota</taxon>
        <taxon>Pezizomycotina</taxon>
        <taxon>Sordariomycetes</taxon>
        <taxon>Hypocreomycetidae</taxon>
        <taxon>Glomerellales</taxon>
        <taxon>Glomerellaceae</taxon>
        <taxon>Colletotrichum</taxon>
    </lineage>
</organism>
<evidence type="ECO:0000313" key="3">
    <source>
        <dbReference type="Proteomes" id="UP000186583"/>
    </source>
</evidence>
<feature type="region of interest" description="Disordered" evidence="1">
    <location>
        <begin position="681"/>
        <end position="715"/>
    </location>
</feature>
<dbReference type="InterPro" id="IPR027417">
    <property type="entry name" value="P-loop_NTPase"/>
</dbReference>
<dbReference type="Gene3D" id="3.40.50.300">
    <property type="entry name" value="P-loop containing nucleotide triphosphate hydrolases"/>
    <property type="match status" value="1"/>
</dbReference>
<dbReference type="STRING" id="708187.A0A1Q8RXX5"/>
<dbReference type="PANTHER" id="PTHR46434">
    <property type="entry name" value="GENETIC INTERACTOR OF PROHIBITINS 3, MITOCHONDRIAL"/>
    <property type="match status" value="1"/>
</dbReference>
<accession>A0A1Q8RXX5</accession>
<sequence length="715" mass="79667">MHRTLPSRWLRSALSIGDRAALAEVPVYLCPTLSSASPRHTFAPTAVLPYRQRRCVHVDHEKLNFEAPPPPSPPTPETSAQPSISTKNLPLQCSGCGAMSQTTDAELPGYYNVNRKDVREFLQSEEDKEAQKDLREEDKIVEQALQNIGEEKLAELGLDPKALRYGEELDSDRAGSRPPSKRAPLCHRCHNLIHHRAGNPIFHPTVDTLRETIEESPFKNNHIYHIIDAADFPMSFMPKLHEVLEANIKHRNRRNRSGRYYKDRKFDISFVITRSDLLAPKKEQVDSLMPYFREVLRQSLGKFGQIVRLGNVRCVSAERGWWTKKLKEDIYERGGAGWFVGKVNVGKSKLFETVFPKGTTASITSRQPNDISLFATEEDGDGVHYVAGGPFEGDADRLDLSALLPPAREETNYPEMPTVSSLPGTTASPIRIPFGNGKGELIDLPGVARSNLEEYVKPEDRSSLIMEKRVKAEQNTLKPGQSLMLGGLIRISPATPDLIFLAYNFTPIPHHVTSDWKAEAFMAQTRESERVPTIASPGIGDKMKLAATLQLRYDVTKERAGPLTRKEVGKMKVEDLPWRVLAIDILIEGCGWVEIVAQVRSKNLFKGCAPLIEEAPAPEPEAEAASDPWAQMEKAAKDQAAPAKAKPAQAPKPAEPNWPVVEVYAPEGKFIGSRQPMNAWLLNKPKKKDIKARPRKSMKGAKKRAKAAKRELAAA</sequence>
<dbReference type="GO" id="GO:0005739">
    <property type="term" value="C:mitochondrion"/>
    <property type="evidence" value="ECO:0007669"/>
    <property type="project" value="TreeGrafter"/>
</dbReference>
<dbReference type="InterPro" id="IPR050896">
    <property type="entry name" value="Mito_lipid_metab_GTPase"/>
</dbReference>
<name>A0A1Q8RXX5_9PEZI</name>
<keyword evidence="3" id="KW-1185">Reference proteome</keyword>
<dbReference type="PANTHER" id="PTHR46434:SF1">
    <property type="entry name" value="GENETIC INTERACTOR OF PROHIBITINS 3, MITOCHONDRIAL"/>
    <property type="match status" value="1"/>
</dbReference>
<reference evidence="2 3" key="1">
    <citation type="submission" date="2016-11" db="EMBL/GenBank/DDBJ databases">
        <title>Draft Genome Assembly of Colletotrichum chlorophyti a pathogen of herbaceous plants.</title>
        <authorList>
            <person name="Gan P."/>
            <person name="Narusaka M."/>
            <person name="Tsushima A."/>
            <person name="Narusaka Y."/>
            <person name="Takano Y."/>
            <person name="Shirasu K."/>
        </authorList>
    </citation>
    <scope>NUCLEOTIDE SEQUENCE [LARGE SCALE GENOMIC DNA]</scope>
    <source>
        <strain evidence="2 3">NTL11</strain>
    </source>
</reference>
<feature type="region of interest" description="Disordered" evidence="1">
    <location>
        <begin position="616"/>
        <end position="656"/>
    </location>
</feature>
<feature type="compositionally biased region" description="Low complexity" evidence="1">
    <location>
        <begin position="638"/>
        <end position="652"/>
    </location>
</feature>
<dbReference type="AlphaFoldDB" id="A0A1Q8RXX5"/>
<evidence type="ECO:0000256" key="1">
    <source>
        <dbReference type="SAM" id="MobiDB-lite"/>
    </source>
</evidence>